<gene>
    <name evidence="2" type="ORF">ACFYXI_15740</name>
</gene>
<keyword evidence="1" id="KW-0472">Membrane</keyword>
<keyword evidence="1" id="KW-0812">Transmembrane</keyword>
<feature type="transmembrane region" description="Helical" evidence="1">
    <location>
        <begin position="62"/>
        <end position="86"/>
    </location>
</feature>
<organism evidence="2 3">
    <name type="scientific">Microtetraspora malaysiensis</name>
    <dbReference type="NCBI Taxonomy" id="161358"/>
    <lineage>
        <taxon>Bacteria</taxon>
        <taxon>Bacillati</taxon>
        <taxon>Actinomycetota</taxon>
        <taxon>Actinomycetes</taxon>
        <taxon>Streptosporangiales</taxon>
        <taxon>Streptosporangiaceae</taxon>
        <taxon>Microtetraspora</taxon>
    </lineage>
</organism>
<evidence type="ECO:0000256" key="1">
    <source>
        <dbReference type="SAM" id="Phobius"/>
    </source>
</evidence>
<reference evidence="2 3" key="1">
    <citation type="submission" date="2024-10" db="EMBL/GenBank/DDBJ databases">
        <title>The Natural Products Discovery Center: Release of the First 8490 Sequenced Strains for Exploring Actinobacteria Biosynthetic Diversity.</title>
        <authorList>
            <person name="Kalkreuter E."/>
            <person name="Kautsar S.A."/>
            <person name="Yang D."/>
            <person name="Bader C.D."/>
            <person name="Teijaro C.N."/>
            <person name="Fluegel L."/>
            <person name="Davis C.M."/>
            <person name="Simpson J.R."/>
            <person name="Lauterbach L."/>
            <person name="Steele A.D."/>
            <person name="Gui C."/>
            <person name="Meng S."/>
            <person name="Li G."/>
            <person name="Viehrig K."/>
            <person name="Ye F."/>
            <person name="Su P."/>
            <person name="Kiefer A.F."/>
            <person name="Nichols A."/>
            <person name="Cepeda A.J."/>
            <person name="Yan W."/>
            <person name="Fan B."/>
            <person name="Jiang Y."/>
            <person name="Adhikari A."/>
            <person name="Zheng C.-J."/>
            <person name="Schuster L."/>
            <person name="Cowan T.M."/>
            <person name="Smanski M.J."/>
            <person name="Chevrette M.G."/>
            <person name="De Carvalho L.P.S."/>
            <person name="Shen B."/>
        </authorList>
    </citation>
    <scope>NUCLEOTIDE SEQUENCE [LARGE SCALE GENOMIC DNA]</scope>
    <source>
        <strain evidence="2 3">NPDC002173</strain>
    </source>
</reference>
<evidence type="ECO:0008006" key="4">
    <source>
        <dbReference type="Google" id="ProtNLM"/>
    </source>
</evidence>
<dbReference type="Proteomes" id="UP001602013">
    <property type="component" value="Unassembled WGS sequence"/>
</dbReference>
<feature type="transmembrane region" description="Helical" evidence="1">
    <location>
        <begin position="92"/>
        <end position="112"/>
    </location>
</feature>
<comment type="caution">
    <text evidence="2">The sequence shown here is derived from an EMBL/GenBank/DDBJ whole genome shotgun (WGS) entry which is preliminary data.</text>
</comment>
<keyword evidence="1" id="KW-1133">Transmembrane helix</keyword>
<proteinExistence type="predicted"/>
<evidence type="ECO:0000313" key="2">
    <source>
        <dbReference type="EMBL" id="MFF3667051.1"/>
    </source>
</evidence>
<dbReference type="EMBL" id="JBIASD010000009">
    <property type="protein sequence ID" value="MFF3667051.1"/>
    <property type="molecule type" value="Genomic_DNA"/>
</dbReference>
<evidence type="ECO:0000313" key="3">
    <source>
        <dbReference type="Proteomes" id="UP001602013"/>
    </source>
</evidence>
<dbReference type="RefSeq" id="WP_387411852.1">
    <property type="nucleotide sequence ID" value="NZ_JBIASD010000009.1"/>
</dbReference>
<feature type="transmembrane region" description="Helical" evidence="1">
    <location>
        <begin position="29"/>
        <end position="50"/>
    </location>
</feature>
<protein>
    <recommendedName>
        <fullName evidence="4">DUF3147 family protein</fullName>
    </recommendedName>
</protein>
<name>A0ABW6SQ02_9ACTN</name>
<keyword evidence="3" id="KW-1185">Reference proteome</keyword>
<accession>A0ABW6SQ02</accession>
<sequence>MSPTLLFAVRVLLAGLVVAAVGIVGKDRPGLAGMLSAFPVVMFLSMFVLWRDGTPRQSLATFCVSAGVMLVPTGLALASVALVLHWRSSLPLGLSIGAVVWFAGALVVRVIMGGR</sequence>